<keyword evidence="4 6" id="KW-0479">Metal-binding</keyword>
<dbReference type="CDD" id="cd01086">
    <property type="entry name" value="MetAP1"/>
    <property type="match status" value="1"/>
</dbReference>
<feature type="binding site" evidence="6">
    <location>
        <position position="202"/>
    </location>
    <ligand>
        <name>a divalent metal cation</name>
        <dbReference type="ChEBI" id="CHEBI:60240"/>
        <label>2</label>
        <note>catalytic</note>
    </ligand>
</feature>
<proteinExistence type="inferred from homology"/>
<evidence type="ECO:0000256" key="3">
    <source>
        <dbReference type="ARBA" id="ARBA00022670"/>
    </source>
</evidence>
<name>A0A2G0CHL5_9BACT</name>
<keyword evidence="3 6" id="KW-0645">Protease</keyword>
<dbReference type="GO" id="GO:0070006">
    <property type="term" value="F:metalloaminopeptidase activity"/>
    <property type="evidence" value="ECO:0007669"/>
    <property type="project" value="UniProtKB-UniRule"/>
</dbReference>
<dbReference type="GO" id="GO:0046872">
    <property type="term" value="F:metal ion binding"/>
    <property type="evidence" value="ECO:0007669"/>
    <property type="project" value="UniProtKB-UniRule"/>
</dbReference>
<feature type="binding site" evidence="6">
    <location>
        <position position="94"/>
    </location>
    <ligand>
        <name>a divalent metal cation</name>
        <dbReference type="ChEBI" id="CHEBI:60240"/>
        <label>1</label>
    </ligand>
</feature>
<reference evidence="9 10" key="1">
    <citation type="submission" date="2017-10" db="EMBL/GenBank/DDBJ databases">
        <title>The draft genome sequence of Lewinella marina KCTC 32374.</title>
        <authorList>
            <person name="Wang K."/>
        </authorList>
    </citation>
    <scope>NUCLEOTIDE SEQUENCE [LARGE SCALE GENOMIC DNA]</scope>
    <source>
        <strain evidence="9 10">MKG-38</strain>
    </source>
</reference>
<protein>
    <recommendedName>
        <fullName evidence="6 7">Methionine aminopeptidase</fullName>
        <shortName evidence="6">MAP</shortName>
        <shortName evidence="6">MetAP</shortName>
        <ecNumber evidence="6 7">3.4.11.18</ecNumber>
    </recommendedName>
    <alternativeName>
        <fullName evidence="6">Peptidase M</fullName>
    </alternativeName>
</protein>
<dbReference type="NCBIfam" id="TIGR00500">
    <property type="entry name" value="met_pdase_I"/>
    <property type="match status" value="1"/>
</dbReference>
<comment type="caution">
    <text evidence="9">The sequence shown here is derived from an EMBL/GenBank/DDBJ whole genome shotgun (WGS) entry which is preliminary data.</text>
</comment>
<gene>
    <name evidence="6 9" type="primary">map</name>
    <name evidence="9" type="ORF">CGL56_06870</name>
</gene>
<dbReference type="InterPro" id="IPR036005">
    <property type="entry name" value="Creatinase/aminopeptidase-like"/>
</dbReference>
<evidence type="ECO:0000256" key="2">
    <source>
        <dbReference type="ARBA" id="ARBA00022438"/>
    </source>
</evidence>
<feature type="binding site" evidence="6">
    <location>
        <position position="105"/>
    </location>
    <ligand>
        <name>a divalent metal cation</name>
        <dbReference type="ChEBI" id="CHEBI:60240"/>
        <label>1</label>
    </ligand>
</feature>
<dbReference type="OrthoDB" id="9802055at2"/>
<comment type="catalytic activity">
    <reaction evidence="6 7">
        <text>Release of N-terminal amino acids, preferentially methionine, from peptides and arylamides.</text>
        <dbReference type="EC" id="3.4.11.18"/>
    </reaction>
</comment>
<evidence type="ECO:0000256" key="6">
    <source>
        <dbReference type="HAMAP-Rule" id="MF_01974"/>
    </source>
</evidence>
<dbReference type="RefSeq" id="WP_099106084.1">
    <property type="nucleotide sequence ID" value="NZ_JAATJF010000002.1"/>
</dbReference>
<evidence type="ECO:0000256" key="5">
    <source>
        <dbReference type="ARBA" id="ARBA00022801"/>
    </source>
</evidence>
<dbReference type="HAMAP" id="MF_01974">
    <property type="entry name" value="MetAP_1"/>
    <property type="match status" value="1"/>
</dbReference>
<evidence type="ECO:0000256" key="1">
    <source>
        <dbReference type="ARBA" id="ARBA00002521"/>
    </source>
</evidence>
<evidence type="ECO:0000256" key="4">
    <source>
        <dbReference type="ARBA" id="ARBA00022723"/>
    </source>
</evidence>
<dbReference type="Pfam" id="PF00557">
    <property type="entry name" value="Peptidase_M24"/>
    <property type="match status" value="1"/>
</dbReference>
<dbReference type="GO" id="GO:0004239">
    <property type="term" value="F:initiator methionyl aminopeptidase activity"/>
    <property type="evidence" value="ECO:0007669"/>
    <property type="project" value="UniProtKB-UniRule"/>
</dbReference>
<evidence type="ECO:0000313" key="9">
    <source>
        <dbReference type="EMBL" id="PHK99469.1"/>
    </source>
</evidence>
<feature type="binding site" evidence="6">
    <location>
        <position position="176"/>
    </location>
    <ligand>
        <name>substrate</name>
    </ligand>
</feature>
<comment type="subunit">
    <text evidence="6">Monomer.</text>
</comment>
<dbReference type="Proteomes" id="UP000226437">
    <property type="component" value="Unassembled WGS sequence"/>
</dbReference>
<dbReference type="GO" id="GO:0005829">
    <property type="term" value="C:cytosol"/>
    <property type="evidence" value="ECO:0007669"/>
    <property type="project" value="TreeGrafter"/>
</dbReference>
<dbReference type="AlphaFoldDB" id="A0A2G0CHL5"/>
<comment type="cofactor">
    <cofactor evidence="6">
        <name>Co(2+)</name>
        <dbReference type="ChEBI" id="CHEBI:48828"/>
    </cofactor>
    <cofactor evidence="6">
        <name>Zn(2+)</name>
        <dbReference type="ChEBI" id="CHEBI:29105"/>
    </cofactor>
    <cofactor evidence="6">
        <name>Mn(2+)</name>
        <dbReference type="ChEBI" id="CHEBI:29035"/>
    </cofactor>
    <cofactor evidence="6">
        <name>Fe(2+)</name>
        <dbReference type="ChEBI" id="CHEBI:29033"/>
    </cofactor>
    <text evidence="6">Binds 2 divalent metal cations per subunit. Has a high-affinity and a low affinity metal-binding site. The true nature of the physiological cofactor is under debate. The enzyme is active with cobalt, zinc, manganese or divalent iron ions. Most likely, methionine aminopeptidases function as mononuclear Fe(2+)-metalloproteases under physiological conditions, and the catalytically relevant metal-binding site has been assigned to the histidine-containing high-affinity site.</text>
</comment>
<evidence type="ECO:0000256" key="7">
    <source>
        <dbReference type="RuleBase" id="RU003653"/>
    </source>
</evidence>
<accession>A0A2G0CHL5</accession>
<dbReference type="InterPro" id="IPR001714">
    <property type="entry name" value="Pept_M24_MAP"/>
</dbReference>
<dbReference type="EC" id="3.4.11.18" evidence="6 7"/>
<dbReference type="GO" id="GO:0006508">
    <property type="term" value="P:proteolysis"/>
    <property type="evidence" value="ECO:0007669"/>
    <property type="project" value="UniProtKB-KW"/>
</dbReference>
<organism evidence="9 10">
    <name type="scientific">Neolewinella marina</name>
    <dbReference type="NCBI Taxonomy" id="438751"/>
    <lineage>
        <taxon>Bacteria</taxon>
        <taxon>Pseudomonadati</taxon>
        <taxon>Bacteroidota</taxon>
        <taxon>Saprospiria</taxon>
        <taxon>Saprospirales</taxon>
        <taxon>Lewinellaceae</taxon>
        <taxon>Neolewinella</taxon>
    </lineage>
</organism>
<comment type="function">
    <text evidence="1 6">Removes the N-terminal methionine from nascent proteins. The N-terminal methionine is often cleaved when the second residue in the primary sequence is small and uncharged (Met-Ala-, Cys, Gly, Pro, Ser, Thr, or Val). Requires deformylation of the N(alpha)-formylated initiator methionine before it can be hydrolyzed.</text>
</comment>
<feature type="binding site" evidence="6">
    <location>
        <position position="169"/>
    </location>
    <ligand>
        <name>a divalent metal cation</name>
        <dbReference type="ChEBI" id="CHEBI:60240"/>
        <label>2</label>
        <note>catalytic</note>
    </ligand>
</feature>
<dbReference type="PRINTS" id="PR00599">
    <property type="entry name" value="MAPEPTIDASE"/>
</dbReference>
<evidence type="ECO:0000259" key="8">
    <source>
        <dbReference type="Pfam" id="PF00557"/>
    </source>
</evidence>
<dbReference type="SUPFAM" id="SSF55920">
    <property type="entry name" value="Creatinase/aminopeptidase"/>
    <property type="match status" value="1"/>
</dbReference>
<feature type="binding site" evidence="6">
    <location>
        <position position="233"/>
    </location>
    <ligand>
        <name>a divalent metal cation</name>
        <dbReference type="ChEBI" id="CHEBI:60240"/>
        <label>1</label>
    </ligand>
</feature>
<dbReference type="InterPro" id="IPR002467">
    <property type="entry name" value="Pept_M24A_MAP1"/>
</dbReference>
<dbReference type="InterPro" id="IPR000994">
    <property type="entry name" value="Pept_M24"/>
</dbReference>
<sequence length="284" mass="31033">MIYKTPEEIERSRAACLLVCRTLTEVGKMLRPGLTGKEIDTFAEEFIRDNGAVPGFKGLYGCPSTLLVSRNEEVVHGLPTEEQVFQDGDILSIDCGTVVDEFYGDAAYTFCVGDVAEETMELCRRTKHSLYLGIDAARAGKRVGDISHAVQHYTERESGYGAVRELVGHGLGRSLHEAPDVPNFGKRGRGPLLKAGLIIAIEPMITLGKRNVVSREDGWTIVTIDGSPAAHYEHSIAISPDGAPADLMSDHRPIEEAIRNNPNLKYVDNLDEELVAIYQPAVVA</sequence>
<comment type="similarity">
    <text evidence="6">Belongs to the peptidase M24A family. Methionine aminopeptidase type 1 subfamily.</text>
</comment>
<dbReference type="Gene3D" id="3.90.230.10">
    <property type="entry name" value="Creatinase/methionine aminopeptidase superfamily"/>
    <property type="match status" value="1"/>
</dbReference>
<keyword evidence="2 6" id="KW-0031">Aminopeptidase</keyword>
<dbReference type="PANTHER" id="PTHR43330:SF27">
    <property type="entry name" value="METHIONINE AMINOPEPTIDASE"/>
    <property type="match status" value="1"/>
</dbReference>
<evidence type="ECO:0000313" key="10">
    <source>
        <dbReference type="Proteomes" id="UP000226437"/>
    </source>
</evidence>
<dbReference type="EMBL" id="PDLO01000002">
    <property type="protein sequence ID" value="PHK99469.1"/>
    <property type="molecule type" value="Genomic_DNA"/>
</dbReference>
<feature type="binding site" evidence="6">
    <location>
        <position position="233"/>
    </location>
    <ligand>
        <name>a divalent metal cation</name>
        <dbReference type="ChEBI" id="CHEBI:60240"/>
        <label>2</label>
        <note>catalytic</note>
    </ligand>
</feature>
<dbReference type="PANTHER" id="PTHR43330">
    <property type="entry name" value="METHIONINE AMINOPEPTIDASE"/>
    <property type="match status" value="1"/>
</dbReference>
<feature type="domain" description="Peptidase M24" evidence="8">
    <location>
        <begin position="11"/>
        <end position="238"/>
    </location>
</feature>
<feature type="binding site" evidence="6">
    <location>
        <position position="76"/>
    </location>
    <ligand>
        <name>substrate</name>
    </ligand>
</feature>
<feature type="binding site" evidence="6">
    <location>
        <position position="105"/>
    </location>
    <ligand>
        <name>a divalent metal cation</name>
        <dbReference type="ChEBI" id="CHEBI:60240"/>
        <label>2</label>
        <note>catalytic</note>
    </ligand>
</feature>
<keyword evidence="10" id="KW-1185">Reference proteome</keyword>
<keyword evidence="5 6" id="KW-0378">Hydrolase</keyword>